<sequence>MKTFYYTYHKYKTLMPGSVFCRPGSGSWFRGLGRCTQDTIIGSALCLPISAVYDDYHKAKTWRMHPYPPSIPSIDSMADSSSSLSTALST</sequence>
<dbReference type="Gramene" id="A08p09320.2_BraZ1">
    <property type="protein sequence ID" value="A08p09320.2_BraZ1.CDS"/>
    <property type="gene ID" value="A08g09320.2_BraZ1"/>
</dbReference>
<dbReference type="EMBL" id="LS974624">
    <property type="protein sequence ID" value="CAG7897266.1"/>
    <property type="molecule type" value="Genomic_DNA"/>
</dbReference>
<evidence type="ECO:0000313" key="1">
    <source>
        <dbReference type="EMBL" id="CAG7897266.1"/>
    </source>
</evidence>
<dbReference type="AlphaFoldDB" id="A0A8D9M3R4"/>
<evidence type="ECO:0000313" key="2">
    <source>
        <dbReference type="Proteomes" id="UP000694005"/>
    </source>
</evidence>
<dbReference type="Proteomes" id="UP000694005">
    <property type="component" value="Chromosome A08"/>
</dbReference>
<accession>A0A8D9M3R4</accession>
<protein>
    <submittedName>
        <fullName evidence="1">Uncharacterized protein</fullName>
    </submittedName>
</protein>
<feature type="non-terminal residue" evidence="1">
    <location>
        <position position="90"/>
    </location>
</feature>
<reference evidence="1 2" key="1">
    <citation type="submission" date="2021-07" db="EMBL/GenBank/DDBJ databases">
        <authorList>
            <consortium name="Genoscope - CEA"/>
            <person name="William W."/>
        </authorList>
    </citation>
    <scope>NUCLEOTIDE SEQUENCE [LARGE SCALE GENOMIC DNA]</scope>
</reference>
<organism evidence="1 2">
    <name type="scientific">Brassica campestris</name>
    <name type="common">Field mustard</name>
    <dbReference type="NCBI Taxonomy" id="3711"/>
    <lineage>
        <taxon>Eukaryota</taxon>
        <taxon>Viridiplantae</taxon>
        <taxon>Streptophyta</taxon>
        <taxon>Embryophyta</taxon>
        <taxon>Tracheophyta</taxon>
        <taxon>Spermatophyta</taxon>
        <taxon>Magnoliopsida</taxon>
        <taxon>eudicotyledons</taxon>
        <taxon>Gunneridae</taxon>
        <taxon>Pentapetalae</taxon>
        <taxon>rosids</taxon>
        <taxon>malvids</taxon>
        <taxon>Brassicales</taxon>
        <taxon>Brassicaceae</taxon>
        <taxon>Brassiceae</taxon>
        <taxon>Brassica</taxon>
    </lineage>
</organism>
<proteinExistence type="predicted"/>
<gene>
    <name evidence="1" type="ORF">BRAPAZ1V2_A08P09320.2</name>
</gene>
<name>A0A8D9M3R4_BRACM</name>